<accession>A0A0J9XAL3</accession>
<comment type="caution">
    <text evidence="2">The sequence shown here is derived from an EMBL/GenBank/DDBJ whole genome shotgun (WGS) entry which is preliminary data.</text>
</comment>
<dbReference type="PANTHER" id="PTHR35140:SF1">
    <property type="entry name" value="MITOTIC CHECK POINT PROTEIN BFA1"/>
    <property type="match status" value="1"/>
</dbReference>
<feature type="compositionally biased region" description="Low complexity" evidence="1">
    <location>
        <begin position="215"/>
        <end position="226"/>
    </location>
</feature>
<evidence type="ECO:0000313" key="2">
    <source>
        <dbReference type="EMBL" id="CDO54307.1"/>
    </source>
</evidence>
<feature type="compositionally biased region" description="Polar residues" evidence="1">
    <location>
        <begin position="154"/>
        <end position="173"/>
    </location>
</feature>
<feature type="compositionally biased region" description="Acidic residues" evidence="1">
    <location>
        <begin position="281"/>
        <end position="290"/>
    </location>
</feature>
<dbReference type="InterPro" id="IPR034586">
    <property type="entry name" value="Bfa1/Byr4"/>
</dbReference>
<feature type="compositionally biased region" description="Polar residues" evidence="1">
    <location>
        <begin position="269"/>
        <end position="278"/>
    </location>
</feature>
<dbReference type="GO" id="GO:0031578">
    <property type="term" value="P:mitotic spindle orientation checkpoint signaling"/>
    <property type="evidence" value="ECO:0007669"/>
    <property type="project" value="TreeGrafter"/>
</dbReference>
<dbReference type="GO" id="GO:1990334">
    <property type="term" value="C:Bfa1-Bub2 complex"/>
    <property type="evidence" value="ECO:0007669"/>
    <property type="project" value="InterPro"/>
</dbReference>
<proteinExistence type="predicted"/>
<feature type="compositionally biased region" description="Polar residues" evidence="1">
    <location>
        <begin position="600"/>
        <end position="614"/>
    </location>
</feature>
<dbReference type="AlphaFoldDB" id="A0A0J9XAL3"/>
<dbReference type="STRING" id="1173061.A0A0J9XAL3"/>
<feature type="compositionally biased region" description="Low complexity" evidence="1">
    <location>
        <begin position="740"/>
        <end position="750"/>
    </location>
</feature>
<sequence>MLQSSAVNELLTKASTLKRATTENWDDDFADEADNLFRSSISSTNSRPNDQELLLQPQPHFVYSNRRNAISTEDFLSTFKEDDEDDDFDFNNSESKKFLASKLNKLSIRRKSTSHNSSIDDTERSSTLKRGNPPPSTLQDLEDWSEEFGDANMKTPQTFSKRQPSVSHTGNYNYHTTGSSLDFDYNNDIPTIKATKQALNLRRNDSIIKGTFFDPPSSHHTPSASPKKYNSLKRKKKTEAELREENEFAYGFDGDAFSQIDAQPLQRFKTGSRTSSRTVPEEELPEELWGEESVSNVTNNHNTSLFSAPSTTESEMSEDFLEGVVLPADERIDFGSRLEKQQHAIQEREKFNSVASDTLNMHSNKFGSVGSDESRYSFDDKDDFLEGFELKTGDLLKYQSMPHRNIQFNKSSPKHMGFNHALATPSSTIHTSPMVRNLNKIPMRPPSTIKNDKVRTKMSLPSFPAKHSFSGSSMALLPTPMPESSNEACELVRERQFKMRRQQQQMRQQHQLRRVTSAQFRTQRNSINSISEISSIPQHRTQRFSKARTGKVLGDGSELDLFDDLPTSASQEMSFTTKRKPLEAYMEKPVKPRHTRPSKSTRLGKSAPQVHNKTPSKLGLIQRLGSPVVVKGYSGNMRFNLETCIWEGNNEDLKRFDSASGKKTQPGLIAYISNKGIQIVGDMVFDPAKMKWINLKSDTEQDSDPFEGMDDLDVTIGNVAVHFSNTSPGRNISINSVAHQQRQQQQQSQRMYRAPGGGTRNYTDMSSTTTLSNASSLANSTASTSDEYAVGREFELGFDALKKFKHEEARWERKVQGWFPPDEHFNREYLGEIRSMVMKKV</sequence>
<organism evidence="2 3">
    <name type="scientific">Geotrichum candidum</name>
    <name type="common">Oospora lactis</name>
    <name type="synonym">Dipodascus geotrichum</name>
    <dbReference type="NCBI Taxonomy" id="1173061"/>
    <lineage>
        <taxon>Eukaryota</taxon>
        <taxon>Fungi</taxon>
        <taxon>Dikarya</taxon>
        <taxon>Ascomycota</taxon>
        <taxon>Saccharomycotina</taxon>
        <taxon>Dipodascomycetes</taxon>
        <taxon>Dipodascales</taxon>
        <taxon>Dipodascaceae</taxon>
        <taxon>Geotrichum</taxon>
    </lineage>
</organism>
<feature type="region of interest" description="Disordered" evidence="1">
    <location>
        <begin position="110"/>
        <end position="173"/>
    </location>
</feature>
<feature type="region of interest" description="Disordered" evidence="1">
    <location>
        <begin position="269"/>
        <end position="292"/>
    </location>
</feature>
<feature type="region of interest" description="Disordered" evidence="1">
    <location>
        <begin position="738"/>
        <end position="770"/>
    </location>
</feature>
<protein>
    <submittedName>
        <fullName evidence="2">Similar to Saccharomyces cerevisiae YJR053W BFA1 Component of the GTPase-activating Bfa1p-Bub2p complex involved in multiple cell cycle checkpoint pathways that control exit from mitosis</fullName>
    </submittedName>
</protein>
<feature type="compositionally biased region" description="Acidic residues" evidence="1">
    <location>
        <begin position="140"/>
        <end position="149"/>
    </location>
</feature>
<dbReference type="GO" id="GO:0044732">
    <property type="term" value="C:mitotic spindle pole body"/>
    <property type="evidence" value="ECO:0007669"/>
    <property type="project" value="TreeGrafter"/>
</dbReference>
<dbReference type="EMBL" id="CCBN010000007">
    <property type="protein sequence ID" value="CDO54307.1"/>
    <property type="molecule type" value="Genomic_DNA"/>
</dbReference>
<evidence type="ECO:0000256" key="1">
    <source>
        <dbReference type="SAM" id="MobiDB-lite"/>
    </source>
</evidence>
<dbReference type="OrthoDB" id="4096870at2759"/>
<evidence type="ECO:0000313" key="3">
    <source>
        <dbReference type="Proteomes" id="UP000242525"/>
    </source>
</evidence>
<dbReference type="GO" id="GO:0005096">
    <property type="term" value="F:GTPase activator activity"/>
    <property type="evidence" value="ECO:0007669"/>
    <property type="project" value="InterPro"/>
</dbReference>
<name>A0A0J9XAL3_GEOCN</name>
<dbReference type="Proteomes" id="UP000242525">
    <property type="component" value="Unassembled WGS sequence"/>
</dbReference>
<reference evidence="2" key="1">
    <citation type="submission" date="2014-03" db="EMBL/GenBank/DDBJ databases">
        <authorList>
            <person name="Casaregola S."/>
        </authorList>
    </citation>
    <scope>NUCLEOTIDE SEQUENCE [LARGE SCALE GENOMIC DNA]</scope>
    <source>
        <strain evidence="2">CLIB 918</strain>
    </source>
</reference>
<feature type="region of interest" description="Disordered" evidence="1">
    <location>
        <begin position="588"/>
        <end position="614"/>
    </location>
</feature>
<keyword evidence="3" id="KW-1185">Reference proteome</keyword>
<dbReference type="PANTHER" id="PTHR35140">
    <property type="entry name" value="MITOTIC CHECK POINT PROTEIN BFA1"/>
    <property type="match status" value="1"/>
</dbReference>
<feature type="region of interest" description="Disordered" evidence="1">
    <location>
        <begin position="212"/>
        <end position="238"/>
    </location>
</feature>
<gene>
    <name evidence="2" type="ORF">BN980_GECA07s02573g</name>
</gene>